<dbReference type="EMBL" id="CP049257">
    <property type="protein sequence ID" value="QIG42761.1"/>
    <property type="molecule type" value="Genomic_DNA"/>
</dbReference>
<dbReference type="KEGG" id="nano:G5V58_08170"/>
<reference evidence="3 4" key="1">
    <citation type="submission" date="2020-02" db="EMBL/GenBank/DDBJ databases">
        <title>Full genome sequence of Nocardioides sp. R-3366.</title>
        <authorList>
            <person name="Im W.-T."/>
        </authorList>
    </citation>
    <scope>NUCLEOTIDE SEQUENCE [LARGE SCALE GENOMIC DNA]</scope>
    <source>
        <strain evidence="3 4">R-3366</strain>
    </source>
</reference>
<sequence>MLRRVGAGLAAVVLAGGVLAGCSGDDSGSDPDAGDGSSSASTAGETGTAGTAGPSASASSLPVPAGVELSPQGSQLAVGDTATVAYQPKQDEVGVLDITITRLEKTTIKKSFEGWDLDAGQKKASPYFVRATITNRGDTDLGGRRVPLYVVDGDNTLIEATSFASAFTACQPGAFPKKFPTGKKTKVCLVYLVPRQGDLTAVSFRPTQEFDPITWSGELQDPEPPKPAGGKGGKNKSGQRGG</sequence>
<keyword evidence="4" id="KW-1185">Reference proteome</keyword>
<feature type="region of interest" description="Disordered" evidence="1">
    <location>
        <begin position="26"/>
        <end position="67"/>
    </location>
</feature>
<feature type="compositionally biased region" description="Low complexity" evidence="1">
    <location>
        <begin position="34"/>
        <end position="66"/>
    </location>
</feature>
<feature type="chain" id="PRO_5026045038" description="DUF4352 domain-containing protein" evidence="2">
    <location>
        <begin position="21"/>
        <end position="242"/>
    </location>
</feature>
<keyword evidence="2" id="KW-0732">Signal</keyword>
<protein>
    <recommendedName>
        <fullName evidence="5">DUF4352 domain-containing protein</fullName>
    </recommendedName>
</protein>
<evidence type="ECO:0000256" key="2">
    <source>
        <dbReference type="SAM" id="SignalP"/>
    </source>
</evidence>
<dbReference type="AlphaFoldDB" id="A0A6G6WBN8"/>
<evidence type="ECO:0000256" key="1">
    <source>
        <dbReference type="SAM" id="MobiDB-lite"/>
    </source>
</evidence>
<evidence type="ECO:0000313" key="4">
    <source>
        <dbReference type="Proteomes" id="UP000502996"/>
    </source>
</evidence>
<feature type="signal peptide" evidence="2">
    <location>
        <begin position="1"/>
        <end position="20"/>
    </location>
</feature>
<dbReference type="RefSeq" id="WP_165230917.1">
    <property type="nucleotide sequence ID" value="NZ_CP049257.1"/>
</dbReference>
<organism evidence="3 4">
    <name type="scientific">Nocardioides anomalus</name>
    <dbReference type="NCBI Taxonomy" id="2712223"/>
    <lineage>
        <taxon>Bacteria</taxon>
        <taxon>Bacillati</taxon>
        <taxon>Actinomycetota</taxon>
        <taxon>Actinomycetes</taxon>
        <taxon>Propionibacteriales</taxon>
        <taxon>Nocardioidaceae</taxon>
        <taxon>Nocardioides</taxon>
    </lineage>
</organism>
<gene>
    <name evidence="3" type="ORF">G5V58_08170</name>
</gene>
<name>A0A6G6WBN8_9ACTN</name>
<feature type="region of interest" description="Disordered" evidence="1">
    <location>
        <begin position="211"/>
        <end position="242"/>
    </location>
</feature>
<evidence type="ECO:0000313" key="3">
    <source>
        <dbReference type="EMBL" id="QIG42761.1"/>
    </source>
</evidence>
<proteinExistence type="predicted"/>
<dbReference type="PROSITE" id="PS51257">
    <property type="entry name" value="PROKAR_LIPOPROTEIN"/>
    <property type="match status" value="1"/>
</dbReference>
<evidence type="ECO:0008006" key="5">
    <source>
        <dbReference type="Google" id="ProtNLM"/>
    </source>
</evidence>
<dbReference type="Proteomes" id="UP000502996">
    <property type="component" value="Chromosome"/>
</dbReference>
<accession>A0A6G6WBN8</accession>